<dbReference type="PANTHER" id="PTHR32120:SF11">
    <property type="entry name" value="SMALL RIBOSOMAL SUBUNIT BIOGENESIS GTPASE RSGA 1, MITOCHONDRIAL-RELATED"/>
    <property type="match status" value="1"/>
</dbReference>
<dbReference type="PROSITE" id="PS50936">
    <property type="entry name" value="ENGC_GTPASE"/>
    <property type="match status" value="1"/>
</dbReference>
<dbReference type="HAMAP" id="MF_01820">
    <property type="entry name" value="GTPase_RsgA"/>
    <property type="match status" value="1"/>
</dbReference>
<keyword evidence="2" id="KW-0342">GTP-binding</keyword>
<evidence type="ECO:0000313" key="7">
    <source>
        <dbReference type="Proteomes" id="UP001417504"/>
    </source>
</evidence>
<feature type="domain" description="CP-type G" evidence="5">
    <location>
        <begin position="230"/>
        <end position="410"/>
    </location>
</feature>
<comment type="caution">
    <text evidence="6">The sequence shown here is derived from an EMBL/GenBank/DDBJ whole genome shotgun (WGS) entry which is preliminary data.</text>
</comment>
<dbReference type="GO" id="GO:0003924">
    <property type="term" value="F:GTPase activity"/>
    <property type="evidence" value="ECO:0007669"/>
    <property type="project" value="InterPro"/>
</dbReference>
<keyword evidence="1" id="KW-0547">Nucleotide-binding</keyword>
<evidence type="ECO:0000256" key="2">
    <source>
        <dbReference type="ARBA" id="ARBA00023134"/>
    </source>
</evidence>
<evidence type="ECO:0000259" key="5">
    <source>
        <dbReference type="PROSITE" id="PS51721"/>
    </source>
</evidence>
<dbReference type="Gene3D" id="3.40.50.300">
    <property type="entry name" value="P-loop containing nucleotide triphosphate hydrolases"/>
    <property type="match status" value="1"/>
</dbReference>
<name>A0AAP0JDT1_9MAGN</name>
<dbReference type="EMBL" id="JBBNAE010000004">
    <property type="protein sequence ID" value="KAK9131160.1"/>
    <property type="molecule type" value="Genomic_DNA"/>
</dbReference>
<keyword evidence="7" id="KW-1185">Reference proteome</keyword>
<feature type="compositionally biased region" description="Basic residues" evidence="3">
    <location>
        <begin position="155"/>
        <end position="167"/>
    </location>
</feature>
<evidence type="ECO:0000256" key="1">
    <source>
        <dbReference type="ARBA" id="ARBA00022741"/>
    </source>
</evidence>
<dbReference type="InterPro" id="IPR027417">
    <property type="entry name" value="P-loop_NTPase"/>
</dbReference>
<dbReference type="Proteomes" id="UP001417504">
    <property type="component" value="Unassembled WGS sequence"/>
</dbReference>
<dbReference type="InterPro" id="IPR012340">
    <property type="entry name" value="NA-bd_OB-fold"/>
</dbReference>
<feature type="region of interest" description="Disordered" evidence="3">
    <location>
        <begin position="88"/>
        <end position="167"/>
    </location>
</feature>
<dbReference type="PANTHER" id="PTHR32120">
    <property type="entry name" value="SMALL RIBOSOMAL SUBUNIT BIOGENESIS GTPASE RSGA"/>
    <property type="match status" value="1"/>
</dbReference>
<reference evidence="6 7" key="1">
    <citation type="submission" date="2024-01" db="EMBL/GenBank/DDBJ databases">
        <title>Genome assemblies of Stephania.</title>
        <authorList>
            <person name="Yang L."/>
        </authorList>
    </citation>
    <scope>NUCLEOTIDE SEQUENCE [LARGE SCALE GENOMIC DNA]</scope>
    <source>
        <strain evidence="6">QJT</strain>
        <tissue evidence="6">Leaf</tissue>
    </source>
</reference>
<accession>A0AAP0JDT1</accession>
<sequence>MAILKQHRNKLIRYVKCMVNHNKLQILKRQTTIAKRLGITLEQSSQESNQVCSRTHKTRKSTLTLLWYYATQMVSSSSELMLRVSVHKSNPESPNNGLDGFLPNLFNPPQPHTPLDPSIPKSQCESHDLRRSSAKPHQSQQEPPESAQSPEPSRRHGRRRPGQFHARHRRLRRRRGWGWAGARAGVELLCVVKAVLKKIGRRVVVGDRVLVGAVDWVDRRGMIENVFERSSEVADPPVANVDHFLLLFSMDNPKVEAFTLTRFLVEAESAALPLTLAFNKADLVHEQTREAWKIKLHEWGYQPLFCSVETGNGLDSLAYILKGQTSVIVGPSGVGKSSLINALRNAQDISAVAYEDNWFARFEGTRWYEDQRVGEVSSKSGRGKHTTRHVSLLPLSGGGYLADTPGFNQPSLLKVTKKTLPLMFPEIRKMLSEGEPSKCAFNDCMHLGEPGCVVKADWERYPYYLQLFDEIKIREEFQLRTIGTKREGDVRYKVGDMGVKQAEPRLEFKKHRRQSRKRINQSILDDLDDDEYFTDNEDINLEGDAKVVGHENQ</sequence>
<dbReference type="SUPFAM" id="SSF52540">
    <property type="entry name" value="P-loop containing nucleoside triphosphate hydrolases"/>
    <property type="match status" value="1"/>
</dbReference>
<proteinExistence type="inferred from homology"/>
<feature type="compositionally biased region" description="Low complexity" evidence="3">
    <location>
        <begin position="138"/>
        <end position="151"/>
    </location>
</feature>
<evidence type="ECO:0000259" key="4">
    <source>
        <dbReference type="PROSITE" id="PS50936"/>
    </source>
</evidence>
<dbReference type="GO" id="GO:0005525">
    <property type="term" value="F:GTP binding"/>
    <property type="evidence" value="ECO:0007669"/>
    <property type="project" value="UniProtKB-KW"/>
</dbReference>
<dbReference type="CDD" id="cd01854">
    <property type="entry name" value="YjeQ_EngC"/>
    <property type="match status" value="1"/>
</dbReference>
<dbReference type="SUPFAM" id="SSF50249">
    <property type="entry name" value="Nucleic acid-binding proteins"/>
    <property type="match status" value="1"/>
</dbReference>
<dbReference type="InterPro" id="IPR004881">
    <property type="entry name" value="Ribosome_biogen_GTPase_RsgA"/>
</dbReference>
<dbReference type="InterPro" id="IPR010914">
    <property type="entry name" value="RsgA_GTPase_dom"/>
</dbReference>
<feature type="domain" description="EngC GTPase" evidence="4">
    <location>
        <begin position="239"/>
        <end position="408"/>
    </location>
</feature>
<dbReference type="Gene3D" id="1.10.40.50">
    <property type="entry name" value="Probable gtpase engc, domain 3"/>
    <property type="match status" value="1"/>
</dbReference>
<dbReference type="Pfam" id="PF03193">
    <property type="entry name" value="RsgA_GTPase"/>
    <property type="match status" value="1"/>
</dbReference>
<protein>
    <submittedName>
        <fullName evidence="6">Uncharacterized protein</fullName>
    </submittedName>
</protein>
<dbReference type="NCBIfam" id="TIGR00157">
    <property type="entry name" value="ribosome small subunit-dependent GTPase A"/>
    <property type="match status" value="1"/>
</dbReference>
<evidence type="ECO:0000256" key="3">
    <source>
        <dbReference type="SAM" id="MobiDB-lite"/>
    </source>
</evidence>
<organism evidence="6 7">
    <name type="scientific">Stephania japonica</name>
    <dbReference type="NCBI Taxonomy" id="461633"/>
    <lineage>
        <taxon>Eukaryota</taxon>
        <taxon>Viridiplantae</taxon>
        <taxon>Streptophyta</taxon>
        <taxon>Embryophyta</taxon>
        <taxon>Tracheophyta</taxon>
        <taxon>Spermatophyta</taxon>
        <taxon>Magnoliopsida</taxon>
        <taxon>Ranunculales</taxon>
        <taxon>Menispermaceae</taxon>
        <taxon>Menispermoideae</taxon>
        <taxon>Cissampelideae</taxon>
        <taxon>Stephania</taxon>
    </lineage>
</organism>
<dbReference type="InterPro" id="IPR030378">
    <property type="entry name" value="G_CP_dom"/>
</dbReference>
<gene>
    <name evidence="6" type="ORF">Sjap_011647</name>
</gene>
<dbReference type="PROSITE" id="PS51721">
    <property type="entry name" value="G_CP"/>
    <property type="match status" value="1"/>
</dbReference>
<evidence type="ECO:0000313" key="6">
    <source>
        <dbReference type="EMBL" id="KAK9131160.1"/>
    </source>
</evidence>
<dbReference type="AlphaFoldDB" id="A0AAP0JDT1"/>